<dbReference type="Proteomes" id="UP001165090">
    <property type="component" value="Unassembled WGS sequence"/>
</dbReference>
<proteinExistence type="predicted"/>
<evidence type="ECO:0008006" key="7">
    <source>
        <dbReference type="Google" id="ProtNLM"/>
    </source>
</evidence>
<gene>
    <name evidence="5" type="ORF">VaNZ11_016064</name>
</gene>
<dbReference type="Pfam" id="PF00400">
    <property type="entry name" value="WD40"/>
    <property type="match status" value="2"/>
</dbReference>
<dbReference type="PANTHER" id="PTHR22847:SF637">
    <property type="entry name" value="WD REPEAT DOMAIN 5B"/>
    <property type="match status" value="1"/>
</dbReference>
<evidence type="ECO:0000256" key="2">
    <source>
        <dbReference type="ARBA" id="ARBA00022737"/>
    </source>
</evidence>
<dbReference type="InterPro" id="IPR036047">
    <property type="entry name" value="F-box-like_dom_sf"/>
</dbReference>
<feature type="compositionally biased region" description="Low complexity" evidence="4">
    <location>
        <begin position="414"/>
        <end position="434"/>
    </location>
</feature>
<dbReference type="InterPro" id="IPR036322">
    <property type="entry name" value="WD40_repeat_dom_sf"/>
</dbReference>
<dbReference type="PROSITE" id="PS50082">
    <property type="entry name" value="WD_REPEATS_2"/>
    <property type="match status" value="2"/>
</dbReference>
<protein>
    <recommendedName>
        <fullName evidence="7">F-box domain-containing protein</fullName>
    </recommendedName>
</protein>
<dbReference type="EMBL" id="BSDZ01000101">
    <property type="protein sequence ID" value="GLI70962.1"/>
    <property type="molecule type" value="Genomic_DNA"/>
</dbReference>
<dbReference type="SUPFAM" id="SSF81383">
    <property type="entry name" value="F-box domain"/>
    <property type="match status" value="1"/>
</dbReference>
<dbReference type="InterPro" id="IPR015943">
    <property type="entry name" value="WD40/YVTN_repeat-like_dom_sf"/>
</dbReference>
<feature type="region of interest" description="Disordered" evidence="4">
    <location>
        <begin position="387"/>
        <end position="450"/>
    </location>
</feature>
<reference evidence="5 6" key="1">
    <citation type="journal article" date="2023" name="IScience">
        <title>Expanded male sex-determining region conserved during the evolution of homothallism in the green alga Volvox.</title>
        <authorList>
            <person name="Yamamoto K."/>
            <person name="Matsuzaki R."/>
            <person name="Mahakham W."/>
            <person name="Heman W."/>
            <person name="Sekimoto H."/>
            <person name="Kawachi M."/>
            <person name="Minakuchi Y."/>
            <person name="Toyoda A."/>
            <person name="Nozaki H."/>
        </authorList>
    </citation>
    <scope>NUCLEOTIDE SEQUENCE [LARGE SCALE GENOMIC DNA]</scope>
    <source>
        <strain evidence="5 6">NIES-4468</strain>
    </source>
</reference>
<feature type="repeat" description="WD" evidence="3">
    <location>
        <begin position="130"/>
        <end position="179"/>
    </location>
</feature>
<name>A0ABQ5SLV2_9CHLO</name>
<organism evidence="5 6">
    <name type="scientific">Volvox africanus</name>
    <dbReference type="NCBI Taxonomy" id="51714"/>
    <lineage>
        <taxon>Eukaryota</taxon>
        <taxon>Viridiplantae</taxon>
        <taxon>Chlorophyta</taxon>
        <taxon>core chlorophytes</taxon>
        <taxon>Chlorophyceae</taxon>
        <taxon>CS clade</taxon>
        <taxon>Chlamydomonadales</taxon>
        <taxon>Volvocaceae</taxon>
        <taxon>Volvox</taxon>
    </lineage>
</organism>
<dbReference type="PANTHER" id="PTHR22847">
    <property type="entry name" value="WD40 REPEAT PROTEIN"/>
    <property type="match status" value="1"/>
</dbReference>
<evidence type="ECO:0000313" key="5">
    <source>
        <dbReference type="EMBL" id="GLI70962.1"/>
    </source>
</evidence>
<evidence type="ECO:0000256" key="4">
    <source>
        <dbReference type="SAM" id="MobiDB-lite"/>
    </source>
</evidence>
<sequence length="648" mass="68667">MDGEEVRPWPVLPRECLESIALRGGPQAAALLSSTCKSWRTDLSDDIIWRSWHCLPLLRYHTYQSSYLTYAQSLRNWLAGWETATALVPAAHERWLTSLDLSPSHVLSGSLDANVKYWDRGRTGTWLHYLRGHKGPVSSVRLAYDNLETCTAGSRRACSGSRDGTVRCWDLSTGTCVRAYTLEGGRQWVNTLAVWRPHMPPMPPTLVLTAVAASWEQKGSDAAASPMTVVCGTSIGQVCVYDVRQSGPAQKLFTLQCVPAPGAVYGVAVYGDALAAACANGHIYVWDLRTGHPRHILDEHGSACTCVAMYGHNLVAGDLEGNVYLWSTQETRMRFRGAISTAGRISPTSLSKPQTTTAMSTATATTAGAVATPDLGAVALAECATDSFSSSTRLPPGPRWPYWRPHRRRPGVKTRSSTCASSRSGGSSSSSSSSDAEGGHRGRSHTGVDGAVATSILQALSEGRLLMSPNGSRQPLGSSGLRSGSTRCATMAIGGGATLGADIPQPGLRAVMRHTEWVRDVALVGPMLVLSSSKDGLVCLSRMDTMQVVAVWDVAAPCAVATATSAEGPSGIHISRISASEAASHDTGCGATTASGHVVNQVHALAADEWGFVAGCQDASMRVWTFLPGGVLPELSTQFCGVKRSEGS</sequence>
<evidence type="ECO:0000256" key="1">
    <source>
        <dbReference type="ARBA" id="ARBA00022574"/>
    </source>
</evidence>
<keyword evidence="1 3" id="KW-0853">WD repeat</keyword>
<dbReference type="Gene3D" id="2.130.10.10">
    <property type="entry name" value="YVTN repeat-like/Quinoprotein amine dehydrogenase"/>
    <property type="match status" value="2"/>
</dbReference>
<feature type="repeat" description="WD" evidence="3">
    <location>
        <begin position="89"/>
        <end position="119"/>
    </location>
</feature>
<dbReference type="SMART" id="SM00320">
    <property type="entry name" value="WD40"/>
    <property type="match status" value="7"/>
</dbReference>
<keyword evidence="2" id="KW-0677">Repeat</keyword>
<dbReference type="SUPFAM" id="SSF50978">
    <property type="entry name" value="WD40 repeat-like"/>
    <property type="match status" value="1"/>
</dbReference>
<keyword evidence="6" id="KW-1185">Reference proteome</keyword>
<accession>A0ABQ5SLV2</accession>
<evidence type="ECO:0000256" key="3">
    <source>
        <dbReference type="PROSITE-ProRule" id="PRU00221"/>
    </source>
</evidence>
<dbReference type="InterPro" id="IPR001680">
    <property type="entry name" value="WD40_rpt"/>
</dbReference>
<comment type="caution">
    <text evidence="5">The sequence shown here is derived from an EMBL/GenBank/DDBJ whole genome shotgun (WGS) entry which is preliminary data.</text>
</comment>
<evidence type="ECO:0000313" key="6">
    <source>
        <dbReference type="Proteomes" id="UP001165090"/>
    </source>
</evidence>